<organism evidence="2 3">
    <name type="scientific">Phyllotreta striolata</name>
    <name type="common">Striped flea beetle</name>
    <name type="synonym">Crioceris striolata</name>
    <dbReference type="NCBI Taxonomy" id="444603"/>
    <lineage>
        <taxon>Eukaryota</taxon>
        <taxon>Metazoa</taxon>
        <taxon>Ecdysozoa</taxon>
        <taxon>Arthropoda</taxon>
        <taxon>Hexapoda</taxon>
        <taxon>Insecta</taxon>
        <taxon>Pterygota</taxon>
        <taxon>Neoptera</taxon>
        <taxon>Endopterygota</taxon>
        <taxon>Coleoptera</taxon>
        <taxon>Polyphaga</taxon>
        <taxon>Cucujiformia</taxon>
        <taxon>Chrysomeloidea</taxon>
        <taxon>Chrysomelidae</taxon>
        <taxon>Galerucinae</taxon>
        <taxon>Alticini</taxon>
        <taxon>Phyllotreta</taxon>
    </lineage>
</organism>
<name>A0A9N9U0L0_PHYSR</name>
<accession>A0A9N9U0L0</accession>
<dbReference type="EMBL" id="OU900102">
    <property type="protein sequence ID" value="CAG9864999.1"/>
    <property type="molecule type" value="Genomic_DNA"/>
</dbReference>
<dbReference type="InterPro" id="IPR011009">
    <property type="entry name" value="Kinase-like_dom_sf"/>
</dbReference>
<protein>
    <recommendedName>
        <fullName evidence="1">CHK kinase-like domain-containing protein</fullName>
    </recommendedName>
</protein>
<dbReference type="OrthoDB" id="190089at2759"/>
<dbReference type="AlphaFoldDB" id="A0A9N9U0L0"/>
<reference evidence="2" key="1">
    <citation type="submission" date="2022-01" db="EMBL/GenBank/DDBJ databases">
        <authorList>
            <person name="King R."/>
        </authorList>
    </citation>
    <scope>NUCLEOTIDE SEQUENCE</scope>
</reference>
<sequence>MEDDGTTNKCKKHYVNFYKQESIVEDIPETHVLKSIEKKLGTNHYCLLTYKTEIIDKRLGFLGDYCYLQVSYLNEHGAKENSSFFVKYFPTAEILARLARELGSFEKESFVYKLFKQFAKDDINIIDNVATKCYVCKCDSYVILENLADCSFEPADKRADLDYDTVLVVLQALAQLHASSIVYEIKSGKKLIESYPGELVESFYNATNRKNTEASIKGISESIGLFDLDGPLKNGKRFSDVAGCLCGEIDDLVKPSGKYRNVLTHGDLWANNVMLKRDEKSGKAVGCKLVDFQCARYAPPAYDVLSFIYLTTSREFRRQHLYELTGIYYSYLERNLKRFGCNIDDILSFDDFMESCEVAKKFAIVLAAFYFPLVLIDNEKIEEYFADEELNAKAIFDNRIHLVLKHKDEDEFYRNRIVQSLQDLKELCQNYEN</sequence>
<dbReference type="PANTHER" id="PTHR11012">
    <property type="entry name" value="PROTEIN KINASE-LIKE DOMAIN-CONTAINING"/>
    <property type="match status" value="1"/>
</dbReference>
<dbReference type="PANTHER" id="PTHR11012:SF48">
    <property type="entry name" value="CHK KINASE-LIKE DOMAIN-CONTAINING PROTEIN-RELATED"/>
    <property type="match status" value="1"/>
</dbReference>
<keyword evidence="3" id="KW-1185">Reference proteome</keyword>
<evidence type="ECO:0000313" key="3">
    <source>
        <dbReference type="Proteomes" id="UP001153712"/>
    </source>
</evidence>
<dbReference type="Proteomes" id="UP001153712">
    <property type="component" value="Chromosome 9"/>
</dbReference>
<dbReference type="InterPro" id="IPR004119">
    <property type="entry name" value="EcKL"/>
</dbReference>
<dbReference type="SMART" id="SM00587">
    <property type="entry name" value="CHK"/>
    <property type="match status" value="1"/>
</dbReference>
<dbReference type="SUPFAM" id="SSF56112">
    <property type="entry name" value="Protein kinase-like (PK-like)"/>
    <property type="match status" value="1"/>
</dbReference>
<evidence type="ECO:0000259" key="1">
    <source>
        <dbReference type="SMART" id="SM00587"/>
    </source>
</evidence>
<dbReference type="InterPro" id="IPR015897">
    <property type="entry name" value="CHK_kinase-like"/>
</dbReference>
<proteinExistence type="predicted"/>
<gene>
    <name evidence="2" type="ORF">PHYEVI_LOCUS11245</name>
</gene>
<feature type="domain" description="CHK kinase-like" evidence="1">
    <location>
        <begin position="142"/>
        <end position="338"/>
    </location>
</feature>
<dbReference type="Gene3D" id="3.90.1200.10">
    <property type="match status" value="1"/>
</dbReference>
<dbReference type="Pfam" id="PF02958">
    <property type="entry name" value="EcKL"/>
    <property type="match status" value="1"/>
</dbReference>
<evidence type="ECO:0000313" key="2">
    <source>
        <dbReference type="EMBL" id="CAG9864999.1"/>
    </source>
</evidence>